<name>A0A0G0B2W5_9BACT</name>
<dbReference type="SUPFAM" id="SSF74853">
    <property type="entry name" value="Lamin A/C globular tail domain"/>
    <property type="match status" value="1"/>
</dbReference>
<gene>
    <name evidence="3" type="ORF">UR23_C0048G0006</name>
</gene>
<dbReference type="PROSITE" id="PS51841">
    <property type="entry name" value="LTD"/>
    <property type="match status" value="1"/>
</dbReference>
<dbReference type="Proteomes" id="UP000034349">
    <property type="component" value="Unassembled WGS sequence"/>
</dbReference>
<dbReference type="InterPro" id="IPR036415">
    <property type="entry name" value="Lamin_tail_dom_sf"/>
</dbReference>
<protein>
    <recommendedName>
        <fullName evidence="2">LTD domain-containing protein</fullName>
    </recommendedName>
</protein>
<evidence type="ECO:0000256" key="1">
    <source>
        <dbReference type="SAM" id="Phobius"/>
    </source>
</evidence>
<dbReference type="AlphaFoldDB" id="A0A0G0B2W5"/>
<comment type="caution">
    <text evidence="3">The sequence shown here is derived from an EMBL/GenBank/DDBJ whole genome shotgun (WGS) entry which is preliminary data.</text>
</comment>
<organism evidence="3 4">
    <name type="scientific">Candidatus Roizmanbacteria bacterium GW2011_GWA2_32_13</name>
    <dbReference type="NCBI Taxonomy" id="1618475"/>
    <lineage>
        <taxon>Bacteria</taxon>
        <taxon>Candidatus Roizmaniibacteriota</taxon>
    </lineage>
</organism>
<dbReference type="EMBL" id="LBOK01000048">
    <property type="protein sequence ID" value="KKP33185.1"/>
    <property type="molecule type" value="Genomic_DNA"/>
</dbReference>
<sequence>MPNPEGNDKETEWIEIFNNSDKLVDLGSFILDDKQEGSAEYIIPLGTNIPPQTVFVFKRQDTKISLNNTDDMVRLLYPSGKVLAQVAYDKAPENQSASLNLNDNEFYWTENTTMGKVNTVIGNQKISVKNGDKKQNIIKVKQQENNLTASVRGIKINTATSKEAIVWSIIIGIMIGIFGVLSYQKWILSD</sequence>
<evidence type="ECO:0000259" key="2">
    <source>
        <dbReference type="PROSITE" id="PS51841"/>
    </source>
</evidence>
<accession>A0A0G0B2W5</accession>
<keyword evidence="1" id="KW-0812">Transmembrane</keyword>
<dbReference type="Pfam" id="PF00932">
    <property type="entry name" value="LTD"/>
    <property type="match status" value="1"/>
</dbReference>
<feature type="transmembrane region" description="Helical" evidence="1">
    <location>
        <begin position="164"/>
        <end position="183"/>
    </location>
</feature>
<keyword evidence="1" id="KW-1133">Transmembrane helix</keyword>
<feature type="domain" description="LTD" evidence="2">
    <location>
        <begin position="1"/>
        <end position="155"/>
    </location>
</feature>
<evidence type="ECO:0000313" key="4">
    <source>
        <dbReference type="Proteomes" id="UP000034349"/>
    </source>
</evidence>
<dbReference type="InterPro" id="IPR001322">
    <property type="entry name" value="Lamin_tail_dom"/>
</dbReference>
<keyword evidence="1" id="KW-0472">Membrane</keyword>
<dbReference type="Gene3D" id="2.60.40.1260">
    <property type="entry name" value="Lamin Tail domain"/>
    <property type="match status" value="1"/>
</dbReference>
<proteinExistence type="predicted"/>
<evidence type="ECO:0000313" key="3">
    <source>
        <dbReference type="EMBL" id="KKP33185.1"/>
    </source>
</evidence>
<reference evidence="3 4" key="1">
    <citation type="journal article" date="2015" name="Nature">
        <title>rRNA introns, odd ribosomes, and small enigmatic genomes across a large radiation of phyla.</title>
        <authorList>
            <person name="Brown C.T."/>
            <person name="Hug L.A."/>
            <person name="Thomas B.C."/>
            <person name="Sharon I."/>
            <person name="Castelle C.J."/>
            <person name="Singh A."/>
            <person name="Wilkins M.J."/>
            <person name="Williams K.H."/>
            <person name="Banfield J.F."/>
        </authorList>
    </citation>
    <scope>NUCLEOTIDE SEQUENCE [LARGE SCALE GENOMIC DNA]</scope>
</reference>